<name>A0ABN1R4D7_9ACTN</name>
<dbReference type="Pfam" id="PF00583">
    <property type="entry name" value="Acetyltransf_1"/>
    <property type="match status" value="1"/>
</dbReference>
<evidence type="ECO:0000313" key="4">
    <source>
        <dbReference type="EMBL" id="GAA0951426.1"/>
    </source>
</evidence>
<dbReference type="InterPro" id="IPR050832">
    <property type="entry name" value="Bact_Acetyltransf"/>
</dbReference>
<keyword evidence="2" id="KW-0012">Acyltransferase</keyword>
<gene>
    <name evidence="4" type="ORF">GCM10009560_72160</name>
</gene>
<dbReference type="EMBL" id="BAAAHQ010000049">
    <property type="protein sequence ID" value="GAA0951426.1"/>
    <property type="molecule type" value="Genomic_DNA"/>
</dbReference>
<dbReference type="PROSITE" id="PS51186">
    <property type="entry name" value="GNAT"/>
    <property type="match status" value="1"/>
</dbReference>
<evidence type="ECO:0000256" key="2">
    <source>
        <dbReference type="ARBA" id="ARBA00023315"/>
    </source>
</evidence>
<dbReference type="Proteomes" id="UP001501578">
    <property type="component" value="Unassembled WGS sequence"/>
</dbReference>
<protein>
    <recommendedName>
        <fullName evidence="3">N-acetyltransferase domain-containing protein</fullName>
    </recommendedName>
</protein>
<evidence type="ECO:0000256" key="1">
    <source>
        <dbReference type="ARBA" id="ARBA00022679"/>
    </source>
</evidence>
<dbReference type="CDD" id="cd04301">
    <property type="entry name" value="NAT_SF"/>
    <property type="match status" value="1"/>
</dbReference>
<comment type="caution">
    <text evidence="4">The sequence shown here is derived from an EMBL/GenBank/DDBJ whole genome shotgun (WGS) entry which is preliminary data.</text>
</comment>
<dbReference type="InterPro" id="IPR016181">
    <property type="entry name" value="Acyl_CoA_acyltransferase"/>
</dbReference>
<keyword evidence="5" id="KW-1185">Reference proteome</keyword>
<dbReference type="SUPFAM" id="SSF55729">
    <property type="entry name" value="Acyl-CoA N-acyltransferases (Nat)"/>
    <property type="match status" value="1"/>
</dbReference>
<evidence type="ECO:0000259" key="3">
    <source>
        <dbReference type="PROSITE" id="PS51186"/>
    </source>
</evidence>
<keyword evidence="1" id="KW-0808">Transferase</keyword>
<dbReference type="InterPro" id="IPR000182">
    <property type="entry name" value="GNAT_dom"/>
</dbReference>
<dbReference type="Gene3D" id="3.40.630.30">
    <property type="match status" value="1"/>
</dbReference>
<proteinExistence type="predicted"/>
<evidence type="ECO:0000313" key="5">
    <source>
        <dbReference type="Proteomes" id="UP001501578"/>
    </source>
</evidence>
<sequence>MARIWAMDTHRLRRPVVEDAAAIHGLISVYDRSVIGFVDSTLDDISDELTEPDFDRDNDGWIAEDPGGRIDGWAWACRTGTGSNVRVEVVVRPGVEGLSGRLWTLVLGRAAEIAAELGHGSVVADIGIYRADDHRRAEAGAHGFEPGTAFHRMRIDFGGPVEEPQPQPGVTLHTCAAGPEGEEVRRQAYRVHQEGFAEHFGFASVDYETWFARREAASTHDWSQLVVARVDGEPAAMVQSTNIFAAEEGCGYVATLAVLPRFRGQGLGRHLLYHAFAGDVARGRVGTILHVDSNNTTPALGLYTSAGMRPVLVIDVWRREYPAVQPA</sequence>
<accession>A0ABN1R4D7</accession>
<dbReference type="PANTHER" id="PTHR43877:SF1">
    <property type="entry name" value="ACETYLTRANSFERASE"/>
    <property type="match status" value="1"/>
</dbReference>
<feature type="domain" description="N-acetyltransferase" evidence="3">
    <location>
        <begin position="170"/>
        <end position="327"/>
    </location>
</feature>
<dbReference type="PANTHER" id="PTHR43877">
    <property type="entry name" value="AMINOALKYLPHOSPHONATE N-ACETYLTRANSFERASE-RELATED-RELATED"/>
    <property type="match status" value="1"/>
</dbReference>
<organism evidence="4 5">
    <name type="scientific">Nonomuraea longicatena</name>
    <dbReference type="NCBI Taxonomy" id="83682"/>
    <lineage>
        <taxon>Bacteria</taxon>
        <taxon>Bacillati</taxon>
        <taxon>Actinomycetota</taxon>
        <taxon>Actinomycetes</taxon>
        <taxon>Streptosporangiales</taxon>
        <taxon>Streptosporangiaceae</taxon>
        <taxon>Nonomuraea</taxon>
    </lineage>
</organism>
<reference evidence="4 5" key="1">
    <citation type="journal article" date="2019" name="Int. J. Syst. Evol. Microbiol.">
        <title>The Global Catalogue of Microorganisms (GCM) 10K type strain sequencing project: providing services to taxonomists for standard genome sequencing and annotation.</title>
        <authorList>
            <consortium name="The Broad Institute Genomics Platform"/>
            <consortium name="The Broad Institute Genome Sequencing Center for Infectious Disease"/>
            <person name="Wu L."/>
            <person name="Ma J."/>
        </authorList>
    </citation>
    <scope>NUCLEOTIDE SEQUENCE [LARGE SCALE GENOMIC DNA]</scope>
    <source>
        <strain evidence="4 5">JCM 11136</strain>
    </source>
</reference>